<evidence type="ECO:0000256" key="5">
    <source>
        <dbReference type="ARBA" id="ARBA00023012"/>
    </source>
</evidence>
<keyword evidence="6" id="KW-0805">Transcription regulation</keyword>
<dbReference type="RefSeq" id="WP_038284137.1">
    <property type="nucleotide sequence ID" value="NZ_JPME01000030.1"/>
</dbReference>
<dbReference type="InterPro" id="IPR001867">
    <property type="entry name" value="OmpR/PhoB-type_DNA-bd"/>
</dbReference>
<evidence type="ECO:0000256" key="10">
    <source>
        <dbReference type="PROSITE-ProRule" id="PRU00169"/>
    </source>
</evidence>
<feature type="DNA-binding region" description="OmpR/PhoB-type" evidence="11">
    <location>
        <begin position="133"/>
        <end position="231"/>
    </location>
</feature>
<dbReference type="GO" id="GO:0005829">
    <property type="term" value="C:cytosol"/>
    <property type="evidence" value="ECO:0007669"/>
    <property type="project" value="TreeGrafter"/>
</dbReference>
<evidence type="ECO:0000256" key="4">
    <source>
        <dbReference type="ARBA" id="ARBA00022553"/>
    </source>
</evidence>
<dbReference type="PROSITE" id="PS50110">
    <property type="entry name" value="RESPONSE_REGULATORY"/>
    <property type="match status" value="1"/>
</dbReference>
<keyword evidence="15" id="KW-1185">Reference proteome</keyword>
<gene>
    <name evidence="14" type="ORF">IO98_20635</name>
</gene>
<dbReference type="OrthoDB" id="9802426at2"/>
<dbReference type="SMART" id="SM00448">
    <property type="entry name" value="REC"/>
    <property type="match status" value="1"/>
</dbReference>
<dbReference type="GO" id="GO:0000156">
    <property type="term" value="F:phosphorelay response regulator activity"/>
    <property type="evidence" value="ECO:0007669"/>
    <property type="project" value="TreeGrafter"/>
</dbReference>
<evidence type="ECO:0000313" key="15">
    <source>
        <dbReference type="Proteomes" id="UP000028525"/>
    </source>
</evidence>
<protein>
    <recommendedName>
        <fullName evidence="2">Stage 0 sporulation protein A homolog</fullName>
    </recommendedName>
</protein>
<dbReference type="EMBL" id="JPME01000030">
    <property type="protein sequence ID" value="KEZ87704.1"/>
    <property type="molecule type" value="Genomic_DNA"/>
</dbReference>
<comment type="caution">
    <text evidence="14">The sequence shown here is derived from an EMBL/GenBank/DDBJ whole genome shotgun (WGS) entry which is preliminary data.</text>
</comment>
<dbReference type="PANTHER" id="PTHR48111:SF50">
    <property type="entry name" value="KDP OPERON TRANSCRIPTIONAL REGULATORY PROTEIN KDPE"/>
    <property type="match status" value="1"/>
</dbReference>
<feature type="domain" description="Response regulatory" evidence="12">
    <location>
        <begin position="6"/>
        <end position="119"/>
    </location>
</feature>
<name>A0A084JFH0_9FIRM</name>
<accession>A0A084JFH0</accession>
<dbReference type="InterPro" id="IPR001789">
    <property type="entry name" value="Sig_transdc_resp-reg_receiver"/>
</dbReference>
<keyword evidence="4 10" id="KW-0597">Phosphoprotein</keyword>
<evidence type="ECO:0000256" key="1">
    <source>
        <dbReference type="ARBA" id="ARBA00004496"/>
    </source>
</evidence>
<evidence type="ECO:0000256" key="2">
    <source>
        <dbReference type="ARBA" id="ARBA00018672"/>
    </source>
</evidence>
<dbReference type="SUPFAM" id="SSF52172">
    <property type="entry name" value="CheY-like"/>
    <property type="match status" value="1"/>
</dbReference>
<evidence type="ECO:0000256" key="3">
    <source>
        <dbReference type="ARBA" id="ARBA00022490"/>
    </source>
</evidence>
<dbReference type="GO" id="GO:0032993">
    <property type="term" value="C:protein-DNA complex"/>
    <property type="evidence" value="ECO:0007669"/>
    <property type="project" value="TreeGrafter"/>
</dbReference>
<evidence type="ECO:0000256" key="8">
    <source>
        <dbReference type="ARBA" id="ARBA00023163"/>
    </source>
</evidence>
<reference evidence="14 15" key="1">
    <citation type="submission" date="2014-07" db="EMBL/GenBank/DDBJ databases">
        <title>Draft genome of Clostridium celerecrescens 152B isolated from sediments associated with methane hydrate from Krishna Godavari basin.</title>
        <authorList>
            <person name="Honkalas V.S."/>
            <person name="Dabir A.P."/>
            <person name="Arora P."/>
            <person name="Dhakephalkar P.K."/>
        </authorList>
    </citation>
    <scope>NUCLEOTIDE SEQUENCE [LARGE SCALE GENOMIC DNA]</scope>
    <source>
        <strain evidence="14 15">152B</strain>
    </source>
</reference>
<evidence type="ECO:0000256" key="7">
    <source>
        <dbReference type="ARBA" id="ARBA00023125"/>
    </source>
</evidence>
<keyword evidence="8" id="KW-0804">Transcription</keyword>
<dbReference type="Gene3D" id="6.10.250.690">
    <property type="match status" value="1"/>
</dbReference>
<dbReference type="Gene3D" id="3.40.50.2300">
    <property type="match status" value="1"/>
</dbReference>
<dbReference type="AlphaFoldDB" id="A0A084JFH0"/>
<dbReference type="GO" id="GO:0000987">
    <property type="term" value="F:cis-regulatory region sequence-specific DNA binding"/>
    <property type="evidence" value="ECO:0007669"/>
    <property type="project" value="UniProtKB-ARBA"/>
</dbReference>
<comment type="function">
    <text evidence="9">May play the central regulatory role in sporulation. It may be an element of the effector pathway responsible for the activation of sporulation genes in response to nutritional stress. Spo0A may act in concert with spo0H (a sigma factor) to control the expression of some genes that are critical to the sporulation process.</text>
</comment>
<dbReference type="FunFam" id="3.40.50.2300:FF:000021">
    <property type="entry name" value="Two-component system response regulator KdpE"/>
    <property type="match status" value="1"/>
</dbReference>
<keyword evidence="3" id="KW-0963">Cytoplasm</keyword>
<dbReference type="CDD" id="cd00383">
    <property type="entry name" value="trans_reg_C"/>
    <property type="match status" value="1"/>
</dbReference>
<evidence type="ECO:0000313" key="14">
    <source>
        <dbReference type="EMBL" id="KEZ87704.1"/>
    </source>
</evidence>
<dbReference type="CDD" id="cd17620">
    <property type="entry name" value="REC_OmpR_KdpE-like"/>
    <property type="match status" value="1"/>
</dbReference>
<dbReference type="GO" id="GO:0045893">
    <property type="term" value="P:positive regulation of DNA-templated transcription"/>
    <property type="evidence" value="ECO:0007669"/>
    <property type="project" value="UniProtKB-ARBA"/>
</dbReference>
<dbReference type="STRING" id="29354.IO98_20635"/>
<proteinExistence type="predicted"/>
<dbReference type="InterPro" id="IPR039420">
    <property type="entry name" value="WalR-like"/>
</dbReference>
<evidence type="ECO:0000256" key="6">
    <source>
        <dbReference type="ARBA" id="ARBA00023015"/>
    </source>
</evidence>
<organism evidence="14 15">
    <name type="scientific">Lacrimispora celerecrescens</name>
    <dbReference type="NCBI Taxonomy" id="29354"/>
    <lineage>
        <taxon>Bacteria</taxon>
        <taxon>Bacillati</taxon>
        <taxon>Bacillota</taxon>
        <taxon>Clostridia</taxon>
        <taxon>Lachnospirales</taxon>
        <taxon>Lachnospiraceae</taxon>
        <taxon>Lacrimispora</taxon>
    </lineage>
</organism>
<sequence length="234" mass="26249">MENKHVIMIVEDEKAIIEFISVKLELQGYRVLKAVNGQEAISFASSHCPDLILLDLGLPDMDGMEVLKSIRSWSMVPVIIISARNEDKCIVSALDSGADDYITKPFNNAILVARIGTALRRGHISKIKNSILNQPFNSADLYIDYDKRIVTVDGETVHLTPIEYRIIVLLSLNAGTVLTHEFLCRELWGPYVNKSKALRVNVANLRRKIEKDTANPQYILTEIGVGYRLIEDIG</sequence>
<feature type="modified residue" description="4-aspartylphosphate" evidence="10">
    <location>
        <position position="55"/>
    </location>
</feature>
<dbReference type="Gene3D" id="1.10.10.10">
    <property type="entry name" value="Winged helix-like DNA-binding domain superfamily/Winged helix DNA-binding domain"/>
    <property type="match status" value="1"/>
</dbReference>
<keyword evidence="5" id="KW-0902">Two-component regulatory system</keyword>
<dbReference type="PANTHER" id="PTHR48111">
    <property type="entry name" value="REGULATOR OF RPOS"/>
    <property type="match status" value="1"/>
</dbReference>
<evidence type="ECO:0000256" key="11">
    <source>
        <dbReference type="PROSITE-ProRule" id="PRU01091"/>
    </source>
</evidence>
<dbReference type="Pfam" id="PF00072">
    <property type="entry name" value="Response_reg"/>
    <property type="match status" value="1"/>
</dbReference>
<evidence type="ECO:0000259" key="13">
    <source>
        <dbReference type="PROSITE" id="PS51755"/>
    </source>
</evidence>
<keyword evidence="7 11" id="KW-0238">DNA-binding</keyword>
<evidence type="ECO:0000256" key="9">
    <source>
        <dbReference type="ARBA" id="ARBA00024867"/>
    </source>
</evidence>
<dbReference type="Pfam" id="PF00486">
    <property type="entry name" value="Trans_reg_C"/>
    <property type="match status" value="1"/>
</dbReference>
<dbReference type="Proteomes" id="UP000028525">
    <property type="component" value="Unassembled WGS sequence"/>
</dbReference>
<feature type="domain" description="OmpR/PhoB-type" evidence="13">
    <location>
        <begin position="133"/>
        <end position="231"/>
    </location>
</feature>
<evidence type="ECO:0000259" key="12">
    <source>
        <dbReference type="PROSITE" id="PS50110"/>
    </source>
</evidence>
<dbReference type="InterPro" id="IPR011006">
    <property type="entry name" value="CheY-like_superfamily"/>
</dbReference>
<dbReference type="SMART" id="SM00862">
    <property type="entry name" value="Trans_reg_C"/>
    <property type="match status" value="1"/>
</dbReference>
<dbReference type="PROSITE" id="PS51755">
    <property type="entry name" value="OMPR_PHOB"/>
    <property type="match status" value="1"/>
</dbReference>
<dbReference type="InterPro" id="IPR036388">
    <property type="entry name" value="WH-like_DNA-bd_sf"/>
</dbReference>
<dbReference type="GO" id="GO:0042802">
    <property type="term" value="F:identical protein binding"/>
    <property type="evidence" value="ECO:0007669"/>
    <property type="project" value="UniProtKB-ARBA"/>
</dbReference>
<comment type="subcellular location">
    <subcellularLocation>
        <location evidence="1">Cytoplasm</location>
    </subcellularLocation>
</comment>